<dbReference type="Proteomes" id="UP001176521">
    <property type="component" value="Unassembled WGS sequence"/>
</dbReference>
<keyword evidence="2" id="KW-1133">Transmembrane helix</keyword>
<feature type="region of interest" description="Disordered" evidence="1">
    <location>
        <begin position="1"/>
        <end position="84"/>
    </location>
</feature>
<feature type="compositionally biased region" description="Low complexity" evidence="1">
    <location>
        <begin position="1"/>
        <end position="16"/>
    </location>
</feature>
<organism evidence="3 4">
    <name type="scientific">Tilletia horrida</name>
    <dbReference type="NCBI Taxonomy" id="155126"/>
    <lineage>
        <taxon>Eukaryota</taxon>
        <taxon>Fungi</taxon>
        <taxon>Dikarya</taxon>
        <taxon>Basidiomycota</taxon>
        <taxon>Ustilaginomycotina</taxon>
        <taxon>Exobasidiomycetes</taxon>
        <taxon>Tilletiales</taxon>
        <taxon>Tilletiaceae</taxon>
        <taxon>Tilletia</taxon>
    </lineage>
</organism>
<feature type="compositionally biased region" description="Basic and acidic residues" evidence="1">
    <location>
        <begin position="18"/>
        <end position="27"/>
    </location>
</feature>
<keyword evidence="2" id="KW-0812">Transmembrane</keyword>
<proteinExistence type="predicted"/>
<protein>
    <submittedName>
        <fullName evidence="3">Uncharacterized protein</fullName>
    </submittedName>
</protein>
<dbReference type="InterPro" id="IPR017850">
    <property type="entry name" value="Alkaline_phosphatase_core_sf"/>
</dbReference>
<gene>
    <name evidence="3" type="ORF">OC842_002709</name>
</gene>
<reference evidence="3" key="1">
    <citation type="journal article" date="2023" name="PhytoFront">
        <title>Draft Genome Resources of Seven Strains of Tilletia horrida, Causal Agent of Kernel Smut of Rice.</title>
        <authorList>
            <person name="Khanal S."/>
            <person name="Antony Babu S."/>
            <person name="Zhou X.G."/>
        </authorList>
    </citation>
    <scope>NUCLEOTIDE SEQUENCE</scope>
    <source>
        <strain evidence="3">TX3</strain>
    </source>
</reference>
<dbReference type="SUPFAM" id="SSF53649">
    <property type="entry name" value="Alkaline phosphatase-like"/>
    <property type="match status" value="1"/>
</dbReference>
<feature type="transmembrane region" description="Helical" evidence="2">
    <location>
        <begin position="136"/>
        <end position="154"/>
    </location>
</feature>
<dbReference type="Gene3D" id="3.40.720.10">
    <property type="entry name" value="Alkaline Phosphatase, subunit A"/>
    <property type="match status" value="1"/>
</dbReference>
<evidence type="ECO:0000313" key="4">
    <source>
        <dbReference type="Proteomes" id="UP001176521"/>
    </source>
</evidence>
<feature type="compositionally biased region" description="Acidic residues" evidence="1">
    <location>
        <begin position="43"/>
        <end position="57"/>
    </location>
</feature>
<comment type="caution">
    <text evidence="3">The sequence shown here is derived from an EMBL/GenBank/DDBJ whole genome shotgun (WGS) entry which is preliminary data.</text>
</comment>
<dbReference type="GO" id="GO:0017111">
    <property type="term" value="F:ribonucleoside triphosphate phosphatase activity"/>
    <property type="evidence" value="ECO:0007669"/>
    <property type="project" value="TreeGrafter"/>
</dbReference>
<dbReference type="CDD" id="cd16018">
    <property type="entry name" value="Enpp"/>
    <property type="match status" value="1"/>
</dbReference>
<dbReference type="GO" id="GO:0047429">
    <property type="term" value="F:nucleoside triphosphate diphosphatase activity"/>
    <property type="evidence" value="ECO:0007669"/>
    <property type="project" value="TreeGrafter"/>
</dbReference>
<dbReference type="EMBL" id="JAPDMQ010000120">
    <property type="protein sequence ID" value="KAK0534237.1"/>
    <property type="molecule type" value="Genomic_DNA"/>
</dbReference>
<dbReference type="Pfam" id="PF01663">
    <property type="entry name" value="Phosphodiest"/>
    <property type="match status" value="1"/>
</dbReference>
<accession>A0AAN6GE76</accession>
<keyword evidence="2" id="KW-0472">Membrane</keyword>
<feature type="region of interest" description="Disordered" evidence="1">
    <location>
        <begin position="258"/>
        <end position="281"/>
    </location>
</feature>
<dbReference type="PANTHER" id="PTHR10151:SF120">
    <property type="entry name" value="BIS(5'-ADENOSYL)-TRIPHOSPHATASE"/>
    <property type="match status" value="1"/>
</dbReference>
<evidence type="ECO:0000256" key="1">
    <source>
        <dbReference type="SAM" id="MobiDB-lite"/>
    </source>
</evidence>
<evidence type="ECO:0000256" key="2">
    <source>
        <dbReference type="SAM" id="Phobius"/>
    </source>
</evidence>
<name>A0AAN6GE76_9BASI</name>
<dbReference type="GO" id="GO:0009141">
    <property type="term" value="P:nucleoside triphosphate metabolic process"/>
    <property type="evidence" value="ECO:0007669"/>
    <property type="project" value="TreeGrafter"/>
</dbReference>
<evidence type="ECO:0000313" key="3">
    <source>
        <dbReference type="EMBL" id="KAK0534237.1"/>
    </source>
</evidence>
<dbReference type="AlphaFoldDB" id="A0AAN6GE76"/>
<dbReference type="InterPro" id="IPR002591">
    <property type="entry name" value="Phosphodiest/P_Trfase"/>
</dbReference>
<sequence>MPSTSSASASPATSSRARSHEQKRSSQDELIPLPTLKKRAAGDEDDEDEDDEDEDDDLIVHESQGLLGDGEDMSGATDGGFGDARGLGGGGIGAGVGKGKGGSRSRGQLKSLAINRAWRERHAWIYRHKYYRPLRLSFFVLLGVGAVALAVFSLRSALHVSSSHAPGSVSSSSHPPQNQSLLATTLRPEGMLSNGTHEWRRTVILISLDGVKPDYVRNYKLASVARIGLGDELFDVKHEPGPQDDDEEHEGAIIPGGIAVNHTTPEQDAAGKGGGKPAVIPPRPIPGIQPTVEIGHLLASSMLPIHPTLTFPNHWALLTGLYASSHGIVANDFHVQPRAGAGFKGVDPSAAASSAASGGSDSTANLASGRQFYYSDPARSWYAAWWLGEPVWATAERAGIPTAVHMWPGPPVTAAGDRPRYFREYEEGPGWDGVPARRVRDVLAWLGKPTVSTPDSAALGSAASTAASEVRPQLVCLYFPDVDKAAHKHGPDSAEVGTALASIDAALAELRAGIQGMNATGLVDLIVVSDHGMASTSAPKTDRVVYLDRILGPELWAQIEHIDGYPSRGIRFKRPQLSQGWFFGLFGAASKEEVDDAEKALYERARARLEEERLRLMRASLGWSGPYHLYWREQLPEEWHLNDGGRMDGRLAPLWVVPTEGWGFTDEAEMKGWGGQFRPKGNHGYPLFDPFSAHPDPQALKRSMHAIFAASGPSFVPSRANPRVKLTHHTDAHVGWNMPVLGSFVDGGAAEGTGEGNGAASPAQGLGAVGTGKGKGRVDGAGTGAALRNLEVYELVCRLLGVPAVGRAPHNGTSGFWDNYVSGA</sequence>
<dbReference type="PANTHER" id="PTHR10151">
    <property type="entry name" value="ECTONUCLEOTIDE PYROPHOSPHATASE/PHOSPHODIESTERASE"/>
    <property type="match status" value="1"/>
</dbReference>
<keyword evidence="4" id="KW-1185">Reference proteome</keyword>